<keyword evidence="9" id="KW-1185">Reference proteome</keyword>
<evidence type="ECO:0000256" key="2">
    <source>
        <dbReference type="ARBA" id="ARBA00022485"/>
    </source>
</evidence>
<sequence>MTLVRDTASAPTDARIPAPVGTSRLTRSPTPDLSRHLAEFGALPAAPGATTLLEMLHAAGLEGRGGAGFPAWRKLAALPAGRSSARGADRHPVVIGNAAEGEPLSIKDATLLRTAPHLVIDGLITVAAAVTAAEVYLYAPAALLPHVGRALTERSDAAAVTLRAAAESFLSGEASAVVNALAGRPALPRDLSVRLTTTGLSKRPTLLHNIETLAQIALIVRFGADWFRSLGTVESPGTRLVTVSRGLPAADVAAGVSGVSGGSSADPTVPRADNCVPRTGRTSPLRQQSGTVAGARGHASATVLEVVGGTRIDDILRFAGIDTGSIAAVLVGGYHGAWLPAAALQAGLDAPSLAPFGASPGAGILLALETGRCPLTLAASIAHFLAGESARQCGPCLNGLPAMAAVLHRLATGERDAGLPDEVARLAALVAGRGSCHHPDGTARFVLSTLTVFEADVAAHLAGTCAKVHA</sequence>
<dbReference type="InterPro" id="IPR019575">
    <property type="entry name" value="Nuop51_4Fe4S-bd"/>
</dbReference>
<dbReference type="GO" id="GO:0051539">
    <property type="term" value="F:4 iron, 4 sulfur cluster binding"/>
    <property type="evidence" value="ECO:0007669"/>
    <property type="project" value="UniProtKB-KW"/>
</dbReference>
<evidence type="ECO:0000313" key="8">
    <source>
        <dbReference type="EMBL" id="PXA70833.1"/>
    </source>
</evidence>
<accession>A0A317ZUC0</accession>
<dbReference type="InterPro" id="IPR037225">
    <property type="entry name" value="Nuo51_FMN-bd_sf"/>
</dbReference>
<reference evidence="8 9" key="1">
    <citation type="submission" date="2018-05" db="EMBL/GenBank/DDBJ databases">
        <title>Genetic diversity of glacier-inhabiting Cryobacterium bacteria in China and description of Cryobacterium mengkeensis sp. nov. and Arthrobacter glacialis sp. nov.</title>
        <authorList>
            <person name="Liu Q."/>
            <person name="Xin Y.-H."/>
        </authorList>
    </citation>
    <scope>NUCLEOTIDE SEQUENCE [LARGE SCALE GENOMIC DNA]</scope>
    <source>
        <strain evidence="8 9">SK-1</strain>
    </source>
</reference>
<evidence type="ECO:0000256" key="3">
    <source>
        <dbReference type="ARBA" id="ARBA00022723"/>
    </source>
</evidence>
<dbReference type="Gene3D" id="3.10.20.600">
    <property type="match status" value="1"/>
</dbReference>
<feature type="domain" description="NADH-ubiquinone oxidoreductase 51kDa subunit iron-sulphur binding" evidence="7">
    <location>
        <begin position="375"/>
        <end position="420"/>
    </location>
</feature>
<organism evidence="8 9">
    <name type="scientific">Cryobacterium arcticum</name>
    <dbReference type="NCBI Taxonomy" id="670052"/>
    <lineage>
        <taxon>Bacteria</taxon>
        <taxon>Bacillati</taxon>
        <taxon>Actinomycetota</taxon>
        <taxon>Actinomycetes</taxon>
        <taxon>Micrococcales</taxon>
        <taxon>Microbacteriaceae</taxon>
        <taxon>Cryobacterium</taxon>
    </lineage>
</organism>
<dbReference type="Pfam" id="PF01512">
    <property type="entry name" value="Complex1_51K"/>
    <property type="match status" value="1"/>
</dbReference>
<comment type="similarity">
    <text evidence="1">Belongs to the complex I 51 kDa subunit family.</text>
</comment>
<dbReference type="PANTHER" id="PTHR43578:SF3">
    <property type="entry name" value="NADH-QUINONE OXIDOREDUCTASE SUBUNIT F"/>
    <property type="match status" value="1"/>
</dbReference>
<dbReference type="PANTHER" id="PTHR43578">
    <property type="entry name" value="NADH-QUINONE OXIDOREDUCTASE SUBUNIT F"/>
    <property type="match status" value="1"/>
</dbReference>
<dbReference type="GO" id="GO:0046872">
    <property type="term" value="F:metal ion binding"/>
    <property type="evidence" value="ECO:0007669"/>
    <property type="project" value="UniProtKB-KW"/>
</dbReference>
<keyword evidence="4" id="KW-0408">Iron</keyword>
<evidence type="ECO:0000313" key="9">
    <source>
        <dbReference type="Proteomes" id="UP000246722"/>
    </source>
</evidence>
<evidence type="ECO:0000256" key="5">
    <source>
        <dbReference type="ARBA" id="ARBA00023014"/>
    </source>
</evidence>
<dbReference type="Gene3D" id="1.20.1440.230">
    <property type="entry name" value="NADH-ubiquinone oxidoreductase 51kDa subunit, iron-sulphur binding domain"/>
    <property type="match status" value="1"/>
</dbReference>
<dbReference type="RefSeq" id="WP_110126211.1">
    <property type="nucleotide sequence ID" value="NZ_QHLY01000007.1"/>
</dbReference>
<evidence type="ECO:0000256" key="1">
    <source>
        <dbReference type="ARBA" id="ARBA00007523"/>
    </source>
</evidence>
<dbReference type="InterPro" id="IPR037207">
    <property type="entry name" value="Nuop51_4Fe4S-bd_sf"/>
</dbReference>
<dbReference type="AlphaFoldDB" id="A0A317ZUC0"/>
<dbReference type="SMART" id="SM00928">
    <property type="entry name" value="NADH_4Fe-4S"/>
    <property type="match status" value="1"/>
</dbReference>
<keyword evidence="2" id="KW-0004">4Fe-4S</keyword>
<feature type="region of interest" description="Disordered" evidence="6">
    <location>
        <begin position="1"/>
        <end position="33"/>
    </location>
</feature>
<gene>
    <name evidence="8" type="ORF">CTB96_07150</name>
</gene>
<evidence type="ECO:0000259" key="7">
    <source>
        <dbReference type="SMART" id="SM00928"/>
    </source>
</evidence>
<proteinExistence type="inferred from homology"/>
<dbReference type="InterPro" id="IPR011538">
    <property type="entry name" value="Nuo51_FMN-bd"/>
</dbReference>
<dbReference type="Proteomes" id="UP000246722">
    <property type="component" value="Unassembled WGS sequence"/>
</dbReference>
<keyword evidence="5" id="KW-0411">Iron-sulfur</keyword>
<evidence type="ECO:0000256" key="4">
    <source>
        <dbReference type="ARBA" id="ARBA00023004"/>
    </source>
</evidence>
<protein>
    <recommendedName>
        <fullName evidence="7">NADH-ubiquinone oxidoreductase 51kDa subunit iron-sulphur binding domain-containing protein</fullName>
    </recommendedName>
</protein>
<feature type="region of interest" description="Disordered" evidence="6">
    <location>
        <begin position="258"/>
        <end position="292"/>
    </location>
</feature>
<name>A0A317ZUC0_9MICO</name>
<evidence type="ECO:0000256" key="6">
    <source>
        <dbReference type="SAM" id="MobiDB-lite"/>
    </source>
</evidence>
<dbReference type="EMBL" id="QHLY01000007">
    <property type="protein sequence ID" value="PXA70833.1"/>
    <property type="molecule type" value="Genomic_DNA"/>
</dbReference>
<dbReference type="OrthoDB" id="9805533at2"/>
<dbReference type="SUPFAM" id="SSF140490">
    <property type="entry name" value="Nqo1C-terminal domain-like"/>
    <property type="match status" value="1"/>
</dbReference>
<keyword evidence="3" id="KW-0479">Metal-binding</keyword>
<dbReference type="SUPFAM" id="SSF142019">
    <property type="entry name" value="Nqo1 FMN-binding domain-like"/>
    <property type="match status" value="1"/>
</dbReference>
<dbReference type="Gene3D" id="3.40.50.11540">
    <property type="entry name" value="NADH-ubiquinone oxidoreductase 51kDa subunit"/>
    <property type="match status" value="1"/>
</dbReference>
<dbReference type="Pfam" id="PF10589">
    <property type="entry name" value="NADH_4Fe-4S"/>
    <property type="match status" value="1"/>
</dbReference>
<comment type="caution">
    <text evidence="8">The sequence shown here is derived from an EMBL/GenBank/DDBJ whole genome shotgun (WGS) entry which is preliminary data.</text>
</comment>
<feature type="compositionally biased region" description="Polar residues" evidence="6">
    <location>
        <begin position="280"/>
        <end position="291"/>
    </location>
</feature>